<sequence>MIVLETLALYNTPSSHKSNMY</sequence>
<proteinExistence type="predicted"/>
<accession>A0A0A9C3B4</accession>
<evidence type="ECO:0000313" key="1">
    <source>
        <dbReference type="EMBL" id="JAD70041.1"/>
    </source>
</evidence>
<dbReference type="EMBL" id="GBRH01227854">
    <property type="protein sequence ID" value="JAD70041.1"/>
    <property type="molecule type" value="Transcribed_RNA"/>
</dbReference>
<reference evidence="1" key="2">
    <citation type="journal article" date="2015" name="Data Brief">
        <title>Shoot transcriptome of the giant reed, Arundo donax.</title>
        <authorList>
            <person name="Barrero R.A."/>
            <person name="Guerrero F.D."/>
            <person name="Moolhuijzen P."/>
            <person name="Goolsby J.A."/>
            <person name="Tidwell J."/>
            <person name="Bellgard S.E."/>
            <person name="Bellgard M.I."/>
        </authorList>
    </citation>
    <scope>NUCLEOTIDE SEQUENCE</scope>
    <source>
        <tissue evidence="1">Shoot tissue taken approximately 20 cm above the soil surface</tissue>
    </source>
</reference>
<organism evidence="1">
    <name type="scientific">Arundo donax</name>
    <name type="common">Giant reed</name>
    <name type="synonym">Donax arundinaceus</name>
    <dbReference type="NCBI Taxonomy" id="35708"/>
    <lineage>
        <taxon>Eukaryota</taxon>
        <taxon>Viridiplantae</taxon>
        <taxon>Streptophyta</taxon>
        <taxon>Embryophyta</taxon>
        <taxon>Tracheophyta</taxon>
        <taxon>Spermatophyta</taxon>
        <taxon>Magnoliopsida</taxon>
        <taxon>Liliopsida</taxon>
        <taxon>Poales</taxon>
        <taxon>Poaceae</taxon>
        <taxon>PACMAD clade</taxon>
        <taxon>Arundinoideae</taxon>
        <taxon>Arundineae</taxon>
        <taxon>Arundo</taxon>
    </lineage>
</organism>
<protein>
    <submittedName>
        <fullName evidence="1">Uncharacterized protein</fullName>
    </submittedName>
</protein>
<dbReference type="AlphaFoldDB" id="A0A0A9C3B4"/>
<name>A0A0A9C3B4_ARUDO</name>
<reference evidence="1" key="1">
    <citation type="submission" date="2014-09" db="EMBL/GenBank/DDBJ databases">
        <authorList>
            <person name="Magalhaes I.L.F."/>
            <person name="Oliveira U."/>
            <person name="Santos F.R."/>
            <person name="Vidigal T.H.D.A."/>
            <person name="Brescovit A.D."/>
            <person name="Santos A.J."/>
        </authorList>
    </citation>
    <scope>NUCLEOTIDE SEQUENCE</scope>
    <source>
        <tissue evidence="1">Shoot tissue taken approximately 20 cm above the soil surface</tissue>
    </source>
</reference>